<dbReference type="InterPro" id="IPR052162">
    <property type="entry name" value="Sensor_kinase/Photoreceptor"/>
</dbReference>
<dbReference type="Gene3D" id="3.30.450.20">
    <property type="entry name" value="PAS domain"/>
    <property type="match status" value="5"/>
</dbReference>
<dbReference type="Pfam" id="PF08447">
    <property type="entry name" value="PAS_3"/>
    <property type="match status" value="4"/>
</dbReference>
<accession>A0ABU4YU20</accession>
<dbReference type="InterPro" id="IPR036890">
    <property type="entry name" value="HATPase_C_sf"/>
</dbReference>
<dbReference type="SMART" id="SM00387">
    <property type="entry name" value="HATPase_c"/>
    <property type="match status" value="1"/>
</dbReference>
<dbReference type="Proteomes" id="UP001271249">
    <property type="component" value="Unassembled WGS sequence"/>
</dbReference>
<evidence type="ECO:0000256" key="5">
    <source>
        <dbReference type="ARBA" id="ARBA00022777"/>
    </source>
</evidence>
<dbReference type="InterPro" id="IPR035965">
    <property type="entry name" value="PAS-like_dom_sf"/>
</dbReference>
<keyword evidence="5" id="KW-0418">Kinase</keyword>
<gene>
    <name evidence="10" type="ORF">RFN29_02560</name>
</gene>
<dbReference type="PROSITE" id="PS50112">
    <property type="entry name" value="PAS"/>
    <property type="match status" value="4"/>
</dbReference>
<comment type="catalytic activity">
    <reaction evidence="1">
        <text>ATP + protein L-histidine = ADP + protein N-phospho-L-histidine.</text>
        <dbReference type="EC" id="2.7.13.3"/>
    </reaction>
</comment>
<evidence type="ECO:0000259" key="7">
    <source>
        <dbReference type="PROSITE" id="PS50109"/>
    </source>
</evidence>
<dbReference type="Pfam" id="PF02518">
    <property type="entry name" value="HATPase_c"/>
    <property type="match status" value="1"/>
</dbReference>
<dbReference type="RefSeq" id="WP_320224590.1">
    <property type="nucleotide sequence ID" value="NZ_JAVIJC010000002.1"/>
</dbReference>
<dbReference type="InterPro" id="IPR003594">
    <property type="entry name" value="HATPase_dom"/>
</dbReference>
<evidence type="ECO:0000256" key="1">
    <source>
        <dbReference type="ARBA" id="ARBA00000085"/>
    </source>
</evidence>
<reference evidence="10 11" key="1">
    <citation type="submission" date="2023-08" db="EMBL/GenBank/DDBJ databases">
        <title>Implementing the SeqCode for naming new Mesorhizobium species isolated from Vachellia karroo root nodules.</title>
        <authorList>
            <person name="Van Lill M."/>
        </authorList>
    </citation>
    <scope>NUCLEOTIDE SEQUENCE [LARGE SCALE GENOMIC DNA]</scope>
    <source>
        <strain evidence="10 11">VK22B</strain>
    </source>
</reference>
<sequence>MTAVLPQQRLALVIGVSVVGIAASWLTATPFGLLSPIAALNLYARGRTVQLLYAIFGIALAGSALAAWSDVGGMRDLALLWAAFFAVALCIAAVIAKSLSASRSADEVWAAQVIESVVGNAWATDAAGRFTYVTPSTLSVLGMTLEEFNSPSEGGPSGWRRIIHPDDYEGAVATWRRCLRTGELYNVEHRMLRASGAYGWSRSSGQPLRDSQGHVLAWYGTIIDGDVPLVVSERFADVASAALEEKAAPDAPHSLSLVHPNDRTATAHAAARAFWTGVPQVTRHRQLQADGNYRWTETRSEPGYSVSVDIDDLVTDREPLTTTGLDPLGEHEAEPIRSAKVIESIFGNGWAFDAAGRWIYLHPFAQNSLGVTPEDLNASLKEGHTAWKRLLHPDDYDQIAAAWRHCLATGDHFNVEFRFRRATGIYVWARTAARPTRDSQGHITGWFGIALDIDVYKKTVAALRGRERQLQQLIDTVPALIWTTTPQGTPTYVNKRFIDVTGATLKDITDADGSPSLSVIHPEDVGAARRAIGHSFATGDPYVQRYRQLRADGSYRWTETRAEPLRGEDGAILQWYGVCVDIHDLVATQDALRERERFVWQLVETLPALIDCAAPDGEPIYRSQQLREFLGYELEELDGAGKSRLNGTLDAGVHPDDVAGVKEQYAHSLSTGEPYARKHRLRRFDGEYRWVETRAAAMRNAEGAIVQWNVICLDIDGEVRMQEELRLARERLARASQAASLAELSASIAHEVNQPLAAVVANSHACHRWLSAEPPNLERAKITAERIIRDANAAADVVSRIRALFKQSMDTRISTTLGSVMAEARNLMAEEATRRRVRVDIDVDSNLPLVALDRVQVQQVLVNLIRNGMEAMDSAAGDRVLRIRVRRMGDVVQTEISDHGSGVEFPDKIFEPFFTTKEQGMGMGLAICRSIIESHGGRLWMEKNEPHGATFIFALPVEAKAAP</sequence>
<dbReference type="InterPro" id="IPR036097">
    <property type="entry name" value="HisK_dim/P_sf"/>
</dbReference>
<dbReference type="SUPFAM" id="SSF47384">
    <property type="entry name" value="Homodimeric domain of signal transducing histidine kinase"/>
    <property type="match status" value="1"/>
</dbReference>
<dbReference type="SMART" id="SM00086">
    <property type="entry name" value="PAC"/>
    <property type="match status" value="4"/>
</dbReference>
<dbReference type="PROSITE" id="PS50109">
    <property type="entry name" value="HIS_KIN"/>
    <property type="match status" value="1"/>
</dbReference>
<dbReference type="InterPro" id="IPR000700">
    <property type="entry name" value="PAS-assoc_C"/>
</dbReference>
<evidence type="ECO:0000256" key="2">
    <source>
        <dbReference type="ARBA" id="ARBA00012438"/>
    </source>
</evidence>
<dbReference type="PANTHER" id="PTHR43304">
    <property type="entry name" value="PHYTOCHROME-LIKE PROTEIN CPH1"/>
    <property type="match status" value="1"/>
</dbReference>
<dbReference type="CDD" id="cd00130">
    <property type="entry name" value="PAS"/>
    <property type="match status" value="4"/>
</dbReference>
<protein>
    <recommendedName>
        <fullName evidence="2">histidine kinase</fullName>
        <ecNumber evidence="2">2.7.13.3</ecNumber>
    </recommendedName>
</protein>
<dbReference type="PROSITE" id="PS50113">
    <property type="entry name" value="PAC"/>
    <property type="match status" value="3"/>
</dbReference>
<keyword evidence="11" id="KW-1185">Reference proteome</keyword>
<dbReference type="CDD" id="cd00082">
    <property type="entry name" value="HisKA"/>
    <property type="match status" value="1"/>
</dbReference>
<feature type="domain" description="PAC" evidence="9">
    <location>
        <begin position="542"/>
        <end position="594"/>
    </location>
</feature>
<evidence type="ECO:0000256" key="3">
    <source>
        <dbReference type="ARBA" id="ARBA00022553"/>
    </source>
</evidence>
<organism evidence="10 11">
    <name type="scientific">Mesorhizobium captivum</name>
    <dbReference type="NCBI Taxonomy" id="3072319"/>
    <lineage>
        <taxon>Bacteria</taxon>
        <taxon>Pseudomonadati</taxon>
        <taxon>Pseudomonadota</taxon>
        <taxon>Alphaproteobacteria</taxon>
        <taxon>Hyphomicrobiales</taxon>
        <taxon>Phyllobacteriaceae</taxon>
        <taxon>Mesorhizobium</taxon>
    </lineage>
</organism>
<evidence type="ECO:0000313" key="11">
    <source>
        <dbReference type="Proteomes" id="UP001271249"/>
    </source>
</evidence>
<feature type="domain" description="PAC" evidence="9">
    <location>
        <begin position="413"/>
        <end position="465"/>
    </location>
</feature>
<feature type="domain" description="PAS" evidence="8">
    <location>
        <begin position="106"/>
        <end position="182"/>
    </location>
</feature>
<dbReference type="SUPFAM" id="SSF55785">
    <property type="entry name" value="PYP-like sensor domain (PAS domain)"/>
    <property type="match status" value="4"/>
</dbReference>
<proteinExistence type="predicted"/>
<dbReference type="NCBIfam" id="TIGR00229">
    <property type="entry name" value="sensory_box"/>
    <property type="match status" value="4"/>
</dbReference>
<keyword evidence="6" id="KW-0812">Transmembrane</keyword>
<evidence type="ECO:0000259" key="9">
    <source>
        <dbReference type="PROSITE" id="PS50113"/>
    </source>
</evidence>
<evidence type="ECO:0000313" key="10">
    <source>
        <dbReference type="EMBL" id="MDX8490451.1"/>
    </source>
</evidence>
<feature type="domain" description="PAC" evidence="9">
    <location>
        <begin position="675"/>
        <end position="727"/>
    </location>
</feature>
<feature type="transmembrane region" description="Helical" evidence="6">
    <location>
        <begin position="12"/>
        <end position="39"/>
    </location>
</feature>
<dbReference type="Gene3D" id="3.30.565.10">
    <property type="entry name" value="Histidine kinase-like ATPase, C-terminal domain"/>
    <property type="match status" value="1"/>
</dbReference>
<dbReference type="SMART" id="SM00388">
    <property type="entry name" value="HisKA"/>
    <property type="match status" value="1"/>
</dbReference>
<feature type="domain" description="PAS" evidence="8">
    <location>
        <begin position="595"/>
        <end position="672"/>
    </location>
</feature>
<feature type="domain" description="Histidine kinase" evidence="7">
    <location>
        <begin position="747"/>
        <end position="959"/>
    </location>
</feature>
<feature type="domain" description="PAS" evidence="8">
    <location>
        <begin position="340"/>
        <end position="410"/>
    </location>
</feature>
<dbReference type="SUPFAM" id="SSF55874">
    <property type="entry name" value="ATPase domain of HSP90 chaperone/DNA topoisomerase II/histidine kinase"/>
    <property type="match status" value="1"/>
</dbReference>
<dbReference type="InterPro" id="IPR001610">
    <property type="entry name" value="PAC"/>
</dbReference>
<feature type="domain" description="PAS" evidence="8">
    <location>
        <begin position="466"/>
        <end position="539"/>
    </location>
</feature>
<keyword evidence="6" id="KW-1133">Transmembrane helix</keyword>
<dbReference type="Gene3D" id="1.10.287.130">
    <property type="match status" value="1"/>
</dbReference>
<keyword evidence="3" id="KW-0597">Phosphoprotein</keyword>
<dbReference type="InterPro" id="IPR013655">
    <property type="entry name" value="PAS_fold_3"/>
</dbReference>
<dbReference type="SMART" id="SM00091">
    <property type="entry name" value="PAS"/>
    <property type="match status" value="4"/>
</dbReference>
<dbReference type="EC" id="2.7.13.3" evidence="2"/>
<dbReference type="InterPro" id="IPR005467">
    <property type="entry name" value="His_kinase_dom"/>
</dbReference>
<keyword evidence="4" id="KW-0808">Transferase</keyword>
<dbReference type="EMBL" id="JAVIJC010000002">
    <property type="protein sequence ID" value="MDX8490451.1"/>
    <property type="molecule type" value="Genomic_DNA"/>
</dbReference>
<dbReference type="InterPro" id="IPR004358">
    <property type="entry name" value="Sig_transdc_His_kin-like_C"/>
</dbReference>
<keyword evidence="6" id="KW-0472">Membrane</keyword>
<evidence type="ECO:0000259" key="8">
    <source>
        <dbReference type="PROSITE" id="PS50112"/>
    </source>
</evidence>
<evidence type="ECO:0000256" key="4">
    <source>
        <dbReference type="ARBA" id="ARBA00022679"/>
    </source>
</evidence>
<feature type="transmembrane region" description="Helical" evidence="6">
    <location>
        <begin position="51"/>
        <end position="71"/>
    </location>
</feature>
<name>A0ABU4YU20_9HYPH</name>
<feature type="transmembrane region" description="Helical" evidence="6">
    <location>
        <begin position="78"/>
        <end position="96"/>
    </location>
</feature>
<comment type="caution">
    <text evidence="10">The sequence shown here is derived from an EMBL/GenBank/DDBJ whole genome shotgun (WGS) entry which is preliminary data.</text>
</comment>
<dbReference type="InterPro" id="IPR000014">
    <property type="entry name" value="PAS"/>
</dbReference>
<evidence type="ECO:0000256" key="6">
    <source>
        <dbReference type="SAM" id="Phobius"/>
    </source>
</evidence>
<dbReference type="PANTHER" id="PTHR43304:SF1">
    <property type="entry name" value="PAC DOMAIN-CONTAINING PROTEIN"/>
    <property type="match status" value="1"/>
</dbReference>
<dbReference type="InterPro" id="IPR003661">
    <property type="entry name" value="HisK_dim/P_dom"/>
</dbReference>
<dbReference type="PRINTS" id="PR00344">
    <property type="entry name" value="BCTRLSENSOR"/>
</dbReference>